<organism evidence="3 4">
    <name type="scientific">Algibacter mikhailovii</name>
    <dbReference type="NCBI Taxonomy" id="425498"/>
    <lineage>
        <taxon>Bacteria</taxon>
        <taxon>Pseudomonadati</taxon>
        <taxon>Bacteroidota</taxon>
        <taxon>Flavobacteriia</taxon>
        <taxon>Flavobacteriales</taxon>
        <taxon>Flavobacteriaceae</taxon>
        <taxon>Algibacter</taxon>
    </lineage>
</organism>
<sequence length="408" mass="44961">MKNKLILLLAFVVIFKIEAQENPTIIVPNPNDSRVITTGVPFLLISADARAAGMGDMGVATSVDAFSQQWNASKYVFSETKSGVGVTYTPYLSKLVNDIFLGGLTYFNRIDERSAFAASLRYFSLGDIEFVPDENTPPIVARPNEFALDASYALRLSDPFSMAVTMRYLRSDLKLNVGDVDAVAASTFGVDISGYYQSEEEAYADFNGRWRGGFAIQNIGPKFKYDEGGVENFQPTNLRLGGGFDFIFDDYNKLAVTAEFTKLLVPTPPILGTEFEDTNGDGEYDTQISPDNGVIYKGKSNDVSFLSGMFQSFADAPGGFEEEMKEVTWALGAEYMYTDSFAFRAGYFNEAEEKGARKFLALGAGFKANVVNIDLSYLFSTSKVQSPLEGTLRFSLTFNIGAGEYFEY</sequence>
<dbReference type="NCBIfam" id="NF033710">
    <property type="entry name" value="T9SS_OM_PorV"/>
    <property type="match status" value="1"/>
</dbReference>
<keyword evidence="1" id="KW-0732">Signal</keyword>
<proteinExistence type="predicted"/>
<dbReference type="Pfam" id="PF19572">
    <property type="entry name" value="PorV"/>
    <property type="match status" value="1"/>
</dbReference>
<dbReference type="Proteomes" id="UP000636004">
    <property type="component" value="Unassembled WGS sequence"/>
</dbReference>
<reference evidence="3" key="2">
    <citation type="submission" date="2020-09" db="EMBL/GenBank/DDBJ databases">
        <authorList>
            <person name="Sun Q."/>
            <person name="Kim S."/>
        </authorList>
    </citation>
    <scope>NUCLEOTIDE SEQUENCE</scope>
    <source>
        <strain evidence="3">KCTC 12710</strain>
    </source>
</reference>
<feature type="chain" id="PRO_5036834421" description="Type IX secretion system protein PorV domain-containing protein" evidence="1">
    <location>
        <begin position="20"/>
        <end position="408"/>
    </location>
</feature>
<dbReference type="RefSeq" id="WP_189360304.1">
    <property type="nucleotide sequence ID" value="NZ_BMWZ01000003.1"/>
</dbReference>
<dbReference type="InterPro" id="IPR045741">
    <property type="entry name" value="PorV"/>
</dbReference>
<protein>
    <recommendedName>
        <fullName evidence="2">Type IX secretion system protein PorV domain-containing protein</fullName>
    </recommendedName>
</protein>
<comment type="caution">
    <text evidence="3">The sequence shown here is derived from an EMBL/GenBank/DDBJ whole genome shotgun (WGS) entry which is preliminary data.</text>
</comment>
<reference evidence="3" key="1">
    <citation type="journal article" date="2014" name="Int. J. Syst. Evol. Microbiol.">
        <title>Complete genome sequence of Corynebacterium casei LMG S-19264T (=DSM 44701T), isolated from a smear-ripened cheese.</title>
        <authorList>
            <consortium name="US DOE Joint Genome Institute (JGI-PGF)"/>
            <person name="Walter F."/>
            <person name="Albersmeier A."/>
            <person name="Kalinowski J."/>
            <person name="Ruckert C."/>
        </authorList>
    </citation>
    <scope>NUCLEOTIDE SEQUENCE</scope>
    <source>
        <strain evidence="3">KCTC 12710</strain>
    </source>
</reference>
<dbReference type="EMBL" id="BMWZ01000003">
    <property type="protein sequence ID" value="GGZ79587.1"/>
    <property type="molecule type" value="Genomic_DNA"/>
</dbReference>
<evidence type="ECO:0000256" key="1">
    <source>
        <dbReference type="SAM" id="SignalP"/>
    </source>
</evidence>
<dbReference type="Gene3D" id="2.40.160.60">
    <property type="entry name" value="Outer membrane protein transport protein (OMPP1/FadL/TodX)"/>
    <property type="match status" value="2"/>
</dbReference>
<evidence type="ECO:0000313" key="3">
    <source>
        <dbReference type="EMBL" id="GGZ79587.1"/>
    </source>
</evidence>
<feature type="domain" description="Type IX secretion system protein PorV" evidence="2">
    <location>
        <begin position="31"/>
        <end position="269"/>
    </location>
</feature>
<accession>A0A918R071</accession>
<gene>
    <name evidence="3" type="primary">porV</name>
    <name evidence="3" type="ORF">GCM10007028_16460</name>
</gene>
<feature type="signal peptide" evidence="1">
    <location>
        <begin position="1"/>
        <end position="19"/>
    </location>
</feature>
<dbReference type="NCBIfam" id="NF033709">
    <property type="entry name" value="PorV_fam"/>
    <property type="match status" value="1"/>
</dbReference>
<keyword evidence="4" id="KW-1185">Reference proteome</keyword>
<evidence type="ECO:0000259" key="2">
    <source>
        <dbReference type="Pfam" id="PF19572"/>
    </source>
</evidence>
<evidence type="ECO:0000313" key="4">
    <source>
        <dbReference type="Proteomes" id="UP000636004"/>
    </source>
</evidence>
<dbReference type="InterPro" id="IPR047799">
    <property type="entry name" value="T9SS_OM_PorV"/>
</dbReference>
<name>A0A918R071_9FLAO</name>
<dbReference type="AlphaFoldDB" id="A0A918R071"/>